<dbReference type="AlphaFoldDB" id="A0A151ACY7"/>
<gene>
    <name evidence="1" type="ORF">HAPAU_21650</name>
</gene>
<keyword evidence="2" id="KW-1185">Reference proteome</keyword>
<dbReference type="InterPro" id="IPR046604">
    <property type="entry name" value="DUF6663"/>
</dbReference>
<dbReference type="EMBL" id="LTAZ01000005">
    <property type="protein sequence ID" value="KYH25493.1"/>
    <property type="molecule type" value="Genomic_DNA"/>
</dbReference>
<dbReference type="PATRIC" id="fig|1008153.3.peg.2205"/>
<organism evidence="1 2">
    <name type="scientific">Halalkalicoccus paucihalophilus</name>
    <dbReference type="NCBI Taxonomy" id="1008153"/>
    <lineage>
        <taxon>Archaea</taxon>
        <taxon>Methanobacteriati</taxon>
        <taxon>Methanobacteriota</taxon>
        <taxon>Stenosarchaea group</taxon>
        <taxon>Halobacteria</taxon>
        <taxon>Halobacteriales</taxon>
        <taxon>Halococcaceae</taxon>
        <taxon>Halalkalicoccus</taxon>
    </lineage>
</organism>
<proteinExistence type="predicted"/>
<dbReference type="Proteomes" id="UP000075321">
    <property type="component" value="Unassembled WGS sequence"/>
</dbReference>
<accession>A0A151ACY7</accession>
<dbReference type="OrthoDB" id="212231at2157"/>
<name>A0A151ACY7_9EURY</name>
<evidence type="ECO:0000313" key="2">
    <source>
        <dbReference type="Proteomes" id="UP000075321"/>
    </source>
</evidence>
<sequence>MQPTTSGTFRVLSDPRGEWLLVDRETTEQIAVTGGDLEPGNLIEATVQWDDGDARLVEAEVLAGTRFHFVRDVTGLFEVARDLCRDARMKGEGMLGETTYSTDNRPNGAVYVFAEQSGARDIWNEIRTGAIPLEPLIDRLREFDSEPHEIFVLDPVEEPFVVVYLVPDPDSMLAETVRDTYL</sequence>
<reference evidence="1 2" key="1">
    <citation type="submission" date="2016-02" db="EMBL/GenBank/DDBJ databases">
        <title>Genome sequence of Halalkalicoccus paucihalophilus DSM 24557.</title>
        <authorList>
            <person name="Poehlein A."/>
            <person name="Daniel R."/>
        </authorList>
    </citation>
    <scope>NUCLEOTIDE SEQUENCE [LARGE SCALE GENOMIC DNA]</scope>
    <source>
        <strain evidence="1 2">DSM 24557</strain>
    </source>
</reference>
<evidence type="ECO:0000313" key="1">
    <source>
        <dbReference type="EMBL" id="KYH25493.1"/>
    </source>
</evidence>
<dbReference type="Pfam" id="PF20368">
    <property type="entry name" value="DUF6663"/>
    <property type="match status" value="2"/>
</dbReference>
<protein>
    <submittedName>
        <fullName evidence="1">Uncharacterized protein</fullName>
    </submittedName>
</protein>
<dbReference type="RefSeq" id="WP_066382344.1">
    <property type="nucleotide sequence ID" value="NZ_LTAZ01000005.1"/>
</dbReference>
<comment type="caution">
    <text evidence="1">The sequence shown here is derived from an EMBL/GenBank/DDBJ whole genome shotgun (WGS) entry which is preliminary data.</text>
</comment>